<dbReference type="PANTHER" id="PTHR21047">
    <property type="entry name" value="DTDP-6-DEOXY-D-GLUCOSE-3,5 EPIMERASE"/>
    <property type="match status" value="1"/>
</dbReference>
<accession>A0A5B7SSV7</accession>
<evidence type="ECO:0000256" key="3">
    <source>
        <dbReference type="ARBA" id="ARBA00012098"/>
    </source>
</evidence>
<dbReference type="RefSeq" id="WP_138854202.1">
    <property type="nucleotide sequence ID" value="NZ_CP040710.1"/>
</dbReference>
<dbReference type="SUPFAM" id="SSF51182">
    <property type="entry name" value="RmlC-like cupins"/>
    <property type="match status" value="1"/>
</dbReference>
<dbReference type="EC" id="5.1.3.13" evidence="3 7"/>
<dbReference type="GO" id="GO:0005829">
    <property type="term" value="C:cytosol"/>
    <property type="evidence" value="ECO:0007669"/>
    <property type="project" value="TreeGrafter"/>
</dbReference>
<name>A0A5B7SSV7_9FLAO</name>
<feature type="active site" description="Proton donor" evidence="5">
    <location>
        <position position="132"/>
    </location>
</feature>
<keyword evidence="7 8" id="KW-0413">Isomerase</keyword>
<dbReference type="Pfam" id="PF00908">
    <property type="entry name" value="dTDP_sugar_isom"/>
    <property type="match status" value="1"/>
</dbReference>
<evidence type="ECO:0000256" key="7">
    <source>
        <dbReference type="RuleBase" id="RU364069"/>
    </source>
</evidence>
<dbReference type="GO" id="GO:0000271">
    <property type="term" value="P:polysaccharide biosynthetic process"/>
    <property type="evidence" value="ECO:0007669"/>
    <property type="project" value="TreeGrafter"/>
</dbReference>
<dbReference type="Proteomes" id="UP000310017">
    <property type="component" value="Chromosome"/>
</dbReference>
<protein>
    <recommendedName>
        <fullName evidence="4 7">dTDP-4-dehydrorhamnose 3,5-epimerase</fullName>
        <ecNumber evidence="3 7">5.1.3.13</ecNumber>
    </recommendedName>
    <alternativeName>
        <fullName evidence="7">Thymidine diphospho-4-keto-rhamnose 3,5-epimerase</fullName>
    </alternativeName>
</protein>
<keyword evidence="9" id="KW-1185">Reference proteome</keyword>
<evidence type="ECO:0000313" key="8">
    <source>
        <dbReference type="EMBL" id="QCX01865.1"/>
    </source>
</evidence>
<evidence type="ECO:0000256" key="2">
    <source>
        <dbReference type="ARBA" id="ARBA00001997"/>
    </source>
</evidence>
<dbReference type="GO" id="GO:0019305">
    <property type="term" value="P:dTDP-rhamnose biosynthetic process"/>
    <property type="evidence" value="ECO:0007669"/>
    <property type="project" value="UniProtKB-UniRule"/>
</dbReference>
<evidence type="ECO:0000256" key="1">
    <source>
        <dbReference type="ARBA" id="ARBA00001298"/>
    </source>
</evidence>
<gene>
    <name evidence="8" type="primary">rfbC</name>
    <name evidence="8" type="ORF">FGM00_17730</name>
</gene>
<feature type="site" description="Participates in a stacking interaction with the thymidine ring of dTDP-4-oxo-6-deoxyglucose" evidence="6">
    <location>
        <position position="138"/>
    </location>
</feature>
<reference evidence="8 9" key="1">
    <citation type="submission" date="2019-05" db="EMBL/GenBank/DDBJ databases">
        <title>Genome sequencing of F202Z8.</title>
        <authorList>
            <person name="Kwon Y.M."/>
        </authorList>
    </citation>
    <scope>NUCLEOTIDE SEQUENCE [LARGE SCALE GENOMIC DNA]</scope>
    <source>
        <strain evidence="8 9">F202Z8</strain>
    </source>
</reference>
<dbReference type="InterPro" id="IPR011051">
    <property type="entry name" value="RmlC_Cupin_sf"/>
</dbReference>
<comment type="pathway">
    <text evidence="7">Carbohydrate biosynthesis; dTDP-L-rhamnose biosynthesis.</text>
</comment>
<comment type="function">
    <text evidence="2 7">Catalyzes the epimerization of the C3' and C5'positions of dTDP-6-deoxy-D-xylo-4-hexulose, forming dTDP-6-deoxy-L-lyxo-4-hexulose.</text>
</comment>
<proteinExistence type="inferred from homology"/>
<dbReference type="EMBL" id="CP040710">
    <property type="protein sequence ID" value="QCX01865.1"/>
    <property type="molecule type" value="Genomic_DNA"/>
</dbReference>
<dbReference type="CDD" id="cd00438">
    <property type="entry name" value="cupin_RmlC"/>
    <property type="match status" value="1"/>
</dbReference>
<comment type="similarity">
    <text evidence="7">Belongs to the dTDP-4-dehydrorhamnose 3,5-epimerase family.</text>
</comment>
<comment type="subunit">
    <text evidence="7">Homodimer.</text>
</comment>
<dbReference type="NCBIfam" id="TIGR01221">
    <property type="entry name" value="rmlC"/>
    <property type="match status" value="1"/>
</dbReference>
<dbReference type="UniPathway" id="UPA00124"/>
<dbReference type="GO" id="GO:0008830">
    <property type="term" value="F:dTDP-4-dehydrorhamnose 3,5-epimerase activity"/>
    <property type="evidence" value="ECO:0007669"/>
    <property type="project" value="UniProtKB-UniRule"/>
</dbReference>
<dbReference type="Gene3D" id="2.60.120.10">
    <property type="entry name" value="Jelly Rolls"/>
    <property type="match status" value="1"/>
</dbReference>
<dbReference type="PANTHER" id="PTHR21047:SF2">
    <property type="entry name" value="THYMIDINE DIPHOSPHO-4-KETO-RHAMNOSE 3,5-EPIMERASE"/>
    <property type="match status" value="1"/>
</dbReference>
<dbReference type="KEGG" id="asag:FGM00_17730"/>
<sequence length="181" mass="20636">MKVTETKLAGCYILEPEIFEDERGYLTEVFNARRFKQAIGKDIDFVQDNQSFSQYGVVRALHFQLGDHAQAKLIRVLHGIIWDVAVDLRGDSPTYKQYIGVKLSYENKKQLFIPRGFAHGFVVLSATAEVCYKCDNYYHKEAEGGIAYNDPDFDIDWKLPADSLILSEKDKALPNFDTAKS</sequence>
<evidence type="ECO:0000256" key="4">
    <source>
        <dbReference type="ARBA" id="ARBA00019595"/>
    </source>
</evidence>
<evidence type="ECO:0000256" key="6">
    <source>
        <dbReference type="PIRSR" id="PIRSR600888-3"/>
    </source>
</evidence>
<dbReference type="AlphaFoldDB" id="A0A5B7SSV7"/>
<comment type="catalytic activity">
    <reaction evidence="1 7">
        <text>dTDP-4-dehydro-6-deoxy-alpha-D-glucose = dTDP-4-dehydro-beta-L-rhamnose</text>
        <dbReference type="Rhea" id="RHEA:16969"/>
        <dbReference type="ChEBI" id="CHEBI:57649"/>
        <dbReference type="ChEBI" id="CHEBI:62830"/>
        <dbReference type="EC" id="5.1.3.13"/>
    </reaction>
</comment>
<dbReference type="InterPro" id="IPR000888">
    <property type="entry name" value="RmlC-like"/>
</dbReference>
<evidence type="ECO:0000313" key="9">
    <source>
        <dbReference type="Proteomes" id="UP000310017"/>
    </source>
</evidence>
<feature type="active site" description="Proton acceptor" evidence="5">
    <location>
        <position position="62"/>
    </location>
</feature>
<evidence type="ECO:0000256" key="5">
    <source>
        <dbReference type="PIRSR" id="PIRSR600888-1"/>
    </source>
</evidence>
<organism evidence="8 9">
    <name type="scientific">Aggregatimonas sangjinii</name>
    <dbReference type="NCBI Taxonomy" id="2583587"/>
    <lineage>
        <taxon>Bacteria</taxon>
        <taxon>Pseudomonadati</taxon>
        <taxon>Bacteroidota</taxon>
        <taxon>Flavobacteriia</taxon>
        <taxon>Flavobacteriales</taxon>
        <taxon>Flavobacteriaceae</taxon>
        <taxon>Aggregatimonas</taxon>
    </lineage>
</organism>
<dbReference type="InterPro" id="IPR014710">
    <property type="entry name" value="RmlC-like_jellyroll"/>
</dbReference>
<dbReference type="OrthoDB" id="9800680at2"/>